<dbReference type="InterPro" id="IPR017946">
    <property type="entry name" value="PLC-like_Pdiesterase_TIM-brl"/>
</dbReference>
<organism evidence="1 2">
    <name type="scientific">Laetiporus sulphureus 93-53</name>
    <dbReference type="NCBI Taxonomy" id="1314785"/>
    <lineage>
        <taxon>Eukaryota</taxon>
        <taxon>Fungi</taxon>
        <taxon>Dikarya</taxon>
        <taxon>Basidiomycota</taxon>
        <taxon>Agaricomycotina</taxon>
        <taxon>Agaricomycetes</taxon>
        <taxon>Polyporales</taxon>
        <taxon>Laetiporus</taxon>
    </lineage>
</organism>
<dbReference type="STRING" id="1314785.A0A165F0R9"/>
<dbReference type="PANTHER" id="PTHR13593">
    <property type="match status" value="1"/>
</dbReference>
<reference evidence="1 2" key="1">
    <citation type="journal article" date="2016" name="Mol. Biol. Evol.">
        <title>Comparative Genomics of Early-Diverging Mushroom-Forming Fungi Provides Insights into the Origins of Lignocellulose Decay Capabilities.</title>
        <authorList>
            <person name="Nagy L.G."/>
            <person name="Riley R."/>
            <person name="Tritt A."/>
            <person name="Adam C."/>
            <person name="Daum C."/>
            <person name="Floudas D."/>
            <person name="Sun H."/>
            <person name="Yadav J.S."/>
            <person name="Pangilinan J."/>
            <person name="Larsson K.H."/>
            <person name="Matsuura K."/>
            <person name="Barry K."/>
            <person name="Labutti K."/>
            <person name="Kuo R."/>
            <person name="Ohm R.A."/>
            <person name="Bhattacharya S.S."/>
            <person name="Shirouzu T."/>
            <person name="Yoshinaga Y."/>
            <person name="Martin F.M."/>
            <person name="Grigoriev I.V."/>
            <person name="Hibbett D.S."/>
        </authorList>
    </citation>
    <scope>NUCLEOTIDE SEQUENCE [LARGE SCALE GENOMIC DNA]</scope>
    <source>
        <strain evidence="1 2">93-53</strain>
    </source>
</reference>
<keyword evidence="2" id="KW-1185">Reference proteome</keyword>
<name>A0A165F0R9_9APHY</name>
<dbReference type="Proteomes" id="UP000076871">
    <property type="component" value="Unassembled WGS sequence"/>
</dbReference>
<dbReference type="SUPFAM" id="SSF51695">
    <property type="entry name" value="PLC-like phosphodiesterases"/>
    <property type="match status" value="1"/>
</dbReference>
<gene>
    <name evidence="1" type="ORF">LAESUDRAFT_649646</name>
</gene>
<dbReference type="Gene3D" id="3.20.20.190">
    <property type="entry name" value="Phosphatidylinositol (PI) phosphodiesterase"/>
    <property type="match status" value="1"/>
</dbReference>
<evidence type="ECO:0000313" key="1">
    <source>
        <dbReference type="EMBL" id="KZT08124.1"/>
    </source>
</evidence>
<evidence type="ECO:0000313" key="2">
    <source>
        <dbReference type="Proteomes" id="UP000076871"/>
    </source>
</evidence>
<dbReference type="InterPro" id="IPR051057">
    <property type="entry name" value="PI-PLC_domain"/>
</dbReference>
<dbReference type="RefSeq" id="XP_040765864.1">
    <property type="nucleotide sequence ID" value="XM_040904191.1"/>
</dbReference>
<sequence>MGQGGNLTLINGSPYTWEVSYVHSYQMNSWPFDTSTTVAPGADVPFYVEWDESILVDTGDDAAEATFTLEGTSSYFQVQARWQYVQVVFEGIETENNPEGSTISLGWETNGVMPFILSGNTSSFSSNNPPVAWMQSNIETLGSRPLRQICIPGSHDAGMSVLNSGTAFATTDNTVTQTTTIGGQLTYGSRYFDVRPVISAGEYMAGHYSDIEVIGWQGGNGQSFADIIDEINTFTDDNAELIVLNLSHDLDTDLDPDYEPFTQEQWDALFEQLTGINALFVASNPSTVDLSTLALSDFIGSGEAAVIVIVEPSNGSITLGDYASGGFYLYSQFNVYNEYSDTSDLDDMISDQLQKLADVRQTPDSQLFLLSWTLTQDLADAIDLDQTILQLAATADPLLYTDLIPACTSDTYPNILYVDGFNTSDLAALAMAINLKFAA</sequence>
<dbReference type="OrthoDB" id="1046782at2759"/>
<dbReference type="GeneID" id="63821221"/>
<proteinExistence type="predicted"/>
<dbReference type="GO" id="GO:0006629">
    <property type="term" value="P:lipid metabolic process"/>
    <property type="evidence" value="ECO:0007669"/>
    <property type="project" value="InterPro"/>
</dbReference>
<protein>
    <submittedName>
        <fullName evidence="1">PLC-like phosphodiesterase</fullName>
    </submittedName>
</protein>
<dbReference type="GO" id="GO:0008081">
    <property type="term" value="F:phosphoric diester hydrolase activity"/>
    <property type="evidence" value="ECO:0007669"/>
    <property type="project" value="InterPro"/>
</dbReference>
<dbReference type="AlphaFoldDB" id="A0A165F0R9"/>
<dbReference type="EMBL" id="KV427616">
    <property type="protein sequence ID" value="KZT08124.1"/>
    <property type="molecule type" value="Genomic_DNA"/>
</dbReference>
<dbReference type="PANTHER" id="PTHR13593:SF143">
    <property type="entry name" value="PHOSPHATIDYLINOSITOL-SPECIFIC PHOSPHOLIPASE C X DOMAIN-CONTAINING PROTEIN"/>
    <property type="match status" value="1"/>
</dbReference>
<dbReference type="InParanoid" id="A0A165F0R9"/>
<accession>A0A165F0R9</accession>